<feature type="region of interest" description="Disordered" evidence="5">
    <location>
        <begin position="1"/>
        <end position="37"/>
    </location>
</feature>
<gene>
    <name evidence="7" type="ORF">MSPICULIGERA_LOCUS22285</name>
</gene>
<dbReference type="PANTHER" id="PTHR11003">
    <property type="entry name" value="POTASSIUM CHANNEL, SUBFAMILY K"/>
    <property type="match status" value="1"/>
</dbReference>
<dbReference type="GO" id="GO:0022841">
    <property type="term" value="F:potassium ion leak channel activity"/>
    <property type="evidence" value="ECO:0007669"/>
    <property type="project" value="TreeGrafter"/>
</dbReference>
<dbReference type="InterPro" id="IPR003280">
    <property type="entry name" value="2pore_dom_K_chnl"/>
</dbReference>
<feature type="transmembrane region" description="Helical" evidence="6">
    <location>
        <begin position="296"/>
        <end position="314"/>
    </location>
</feature>
<proteinExistence type="predicted"/>
<evidence type="ECO:0000313" key="8">
    <source>
        <dbReference type="Proteomes" id="UP001177023"/>
    </source>
</evidence>
<dbReference type="Proteomes" id="UP001177023">
    <property type="component" value="Unassembled WGS sequence"/>
</dbReference>
<keyword evidence="8" id="KW-1185">Reference proteome</keyword>
<sequence>MNQEPIRAVPGIATPSMSVRGPRPLSPPPPIYTPDMAAGQYQGKLSPNGTSYGGSSGAELIAPPKADNRFLNSVYWLVNNHRKFAIRQVLLVIVFTACTLLGGMFFYFSEHGYEKKMVRRQVAALNAEIASLAQQMPAVLATGNATDVYEFIRNAYKELLKNERRYTLSALWKYDDGNYAWQYWPAVFYCTNIFMGVDYGSVPGQNGVGRLTLAIYAFGALALAQVVVRDLGHWYLFLFTKLYAAIYGPIRKLLGLGPKDEIELPVVISFGLLLASWALCAAFICGYDAAFGPGSINYWLSIYLSFLTVTTIGIGDIMPTYTYKAPLWKFFCFFIGTPFRSVNHSAFVHFERTIFYPLTKLGDKIMGAVNNRAAPGAQKPKPSEDELDGGIRNFITDRTDLYGGQYGRVRMTAEEVDDSLRPNLNADLVRVP</sequence>
<evidence type="ECO:0000256" key="2">
    <source>
        <dbReference type="ARBA" id="ARBA00022692"/>
    </source>
</evidence>
<organism evidence="7 8">
    <name type="scientific">Mesorhabditis spiculigera</name>
    <dbReference type="NCBI Taxonomy" id="96644"/>
    <lineage>
        <taxon>Eukaryota</taxon>
        <taxon>Metazoa</taxon>
        <taxon>Ecdysozoa</taxon>
        <taxon>Nematoda</taxon>
        <taxon>Chromadorea</taxon>
        <taxon>Rhabditida</taxon>
        <taxon>Rhabditina</taxon>
        <taxon>Rhabditomorpha</taxon>
        <taxon>Rhabditoidea</taxon>
        <taxon>Rhabditidae</taxon>
        <taxon>Mesorhabditinae</taxon>
        <taxon>Mesorhabditis</taxon>
    </lineage>
</organism>
<dbReference type="Gene3D" id="1.10.287.70">
    <property type="match status" value="1"/>
</dbReference>
<evidence type="ECO:0000256" key="5">
    <source>
        <dbReference type="SAM" id="MobiDB-lite"/>
    </source>
</evidence>
<dbReference type="EMBL" id="CATQJA010002688">
    <property type="protein sequence ID" value="CAJ0584224.1"/>
    <property type="molecule type" value="Genomic_DNA"/>
</dbReference>
<evidence type="ECO:0000256" key="3">
    <source>
        <dbReference type="ARBA" id="ARBA00022989"/>
    </source>
</evidence>
<name>A0AA36GAR4_9BILA</name>
<feature type="transmembrane region" description="Helical" evidence="6">
    <location>
        <begin position="262"/>
        <end position="284"/>
    </location>
</feature>
<keyword evidence="3 6" id="KW-1133">Transmembrane helix</keyword>
<dbReference type="GO" id="GO:0015271">
    <property type="term" value="F:outward rectifier potassium channel activity"/>
    <property type="evidence" value="ECO:0007669"/>
    <property type="project" value="TreeGrafter"/>
</dbReference>
<evidence type="ECO:0000256" key="1">
    <source>
        <dbReference type="ARBA" id="ARBA00004141"/>
    </source>
</evidence>
<evidence type="ECO:0008006" key="9">
    <source>
        <dbReference type="Google" id="ProtNLM"/>
    </source>
</evidence>
<dbReference type="AlphaFoldDB" id="A0AA36GAR4"/>
<dbReference type="PANTHER" id="PTHR11003:SF269">
    <property type="entry name" value="POTASSIUM CHANNEL DOMAIN-CONTAINING PROTEIN"/>
    <property type="match status" value="1"/>
</dbReference>
<keyword evidence="2 6" id="KW-0812">Transmembrane</keyword>
<protein>
    <recommendedName>
        <fullName evidence="9">Ion channel</fullName>
    </recommendedName>
</protein>
<comment type="caution">
    <text evidence="7">The sequence shown here is derived from an EMBL/GenBank/DDBJ whole genome shotgun (WGS) entry which is preliminary data.</text>
</comment>
<dbReference type="GO" id="GO:0005886">
    <property type="term" value="C:plasma membrane"/>
    <property type="evidence" value="ECO:0007669"/>
    <property type="project" value="TreeGrafter"/>
</dbReference>
<dbReference type="GO" id="GO:0030322">
    <property type="term" value="P:stabilization of membrane potential"/>
    <property type="evidence" value="ECO:0007669"/>
    <property type="project" value="TreeGrafter"/>
</dbReference>
<evidence type="ECO:0000256" key="4">
    <source>
        <dbReference type="ARBA" id="ARBA00023136"/>
    </source>
</evidence>
<keyword evidence="4 6" id="KW-0472">Membrane</keyword>
<accession>A0AA36GAR4</accession>
<feature type="transmembrane region" description="Helical" evidence="6">
    <location>
        <begin position="181"/>
        <end position="199"/>
    </location>
</feature>
<reference evidence="7" key="1">
    <citation type="submission" date="2023-06" db="EMBL/GenBank/DDBJ databases">
        <authorList>
            <person name="Delattre M."/>
        </authorList>
    </citation>
    <scope>NUCLEOTIDE SEQUENCE</scope>
    <source>
        <strain evidence="7">AF72</strain>
    </source>
</reference>
<feature type="non-terminal residue" evidence="7">
    <location>
        <position position="432"/>
    </location>
</feature>
<dbReference type="SUPFAM" id="SSF81324">
    <property type="entry name" value="Voltage-gated potassium channels"/>
    <property type="match status" value="2"/>
</dbReference>
<feature type="transmembrane region" description="Helical" evidence="6">
    <location>
        <begin position="89"/>
        <end position="108"/>
    </location>
</feature>
<evidence type="ECO:0000313" key="7">
    <source>
        <dbReference type="EMBL" id="CAJ0584224.1"/>
    </source>
</evidence>
<feature type="transmembrane region" description="Helical" evidence="6">
    <location>
        <begin position="211"/>
        <end position="228"/>
    </location>
</feature>
<evidence type="ECO:0000256" key="6">
    <source>
        <dbReference type="SAM" id="Phobius"/>
    </source>
</evidence>
<comment type="subcellular location">
    <subcellularLocation>
        <location evidence="1">Membrane</location>
        <topology evidence="1">Multi-pass membrane protein</topology>
    </subcellularLocation>
</comment>